<dbReference type="EMBL" id="KN833861">
    <property type="protein sequence ID" value="KIK16319.1"/>
    <property type="molecule type" value="Genomic_DNA"/>
</dbReference>
<name>A0A0C9YR42_9AGAM</name>
<protein>
    <submittedName>
        <fullName evidence="1">Uncharacterized protein</fullName>
    </submittedName>
</protein>
<evidence type="ECO:0000313" key="1">
    <source>
        <dbReference type="EMBL" id="KIK16319.1"/>
    </source>
</evidence>
<evidence type="ECO:0000313" key="2">
    <source>
        <dbReference type="Proteomes" id="UP000054018"/>
    </source>
</evidence>
<dbReference type="AlphaFoldDB" id="A0A0C9YR42"/>
<reference evidence="2" key="2">
    <citation type="submission" date="2015-01" db="EMBL/GenBank/DDBJ databases">
        <title>Evolutionary Origins and Diversification of the Mycorrhizal Mutualists.</title>
        <authorList>
            <consortium name="DOE Joint Genome Institute"/>
            <consortium name="Mycorrhizal Genomics Consortium"/>
            <person name="Kohler A."/>
            <person name="Kuo A."/>
            <person name="Nagy L.G."/>
            <person name="Floudas D."/>
            <person name="Copeland A."/>
            <person name="Barry K.W."/>
            <person name="Cichocki N."/>
            <person name="Veneault-Fourrey C."/>
            <person name="LaButti K."/>
            <person name="Lindquist E.A."/>
            <person name="Lipzen A."/>
            <person name="Lundell T."/>
            <person name="Morin E."/>
            <person name="Murat C."/>
            <person name="Riley R."/>
            <person name="Ohm R."/>
            <person name="Sun H."/>
            <person name="Tunlid A."/>
            <person name="Henrissat B."/>
            <person name="Grigoriev I.V."/>
            <person name="Hibbett D.S."/>
            <person name="Martin F."/>
        </authorList>
    </citation>
    <scope>NUCLEOTIDE SEQUENCE [LARGE SCALE GENOMIC DNA]</scope>
    <source>
        <strain evidence="2">441</strain>
    </source>
</reference>
<organism evidence="1 2">
    <name type="scientific">Pisolithus microcarpus 441</name>
    <dbReference type="NCBI Taxonomy" id="765257"/>
    <lineage>
        <taxon>Eukaryota</taxon>
        <taxon>Fungi</taxon>
        <taxon>Dikarya</taxon>
        <taxon>Basidiomycota</taxon>
        <taxon>Agaricomycotina</taxon>
        <taxon>Agaricomycetes</taxon>
        <taxon>Agaricomycetidae</taxon>
        <taxon>Boletales</taxon>
        <taxon>Sclerodermatineae</taxon>
        <taxon>Pisolithaceae</taxon>
        <taxon>Pisolithus</taxon>
    </lineage>
</organism>
<gene>
    <name evidence="1" type="ORF">PISMIDRAFT_268769</name>
</gene>
<sequence length="83" mass="9614">MERRRYGDARNFRLIVRGHHSNIKLSIEVVNLTIARSRASVPNVDCSTTEASYRSYVTNVPTYSTVYSMRMLTSYQRVQRLGL</sequence>
<dbReference type="Proteomes" id="UP000054018">
    <property type="component" value="Unassembled WGS sequence"/>
</dbReference>
<dbReference type="HOGENOM" id="CLU_2543429_0_0_1"/>
<accession>A0A0C9YR42</accession>
<proteinExistence type="predicted"/>
<keyword evidence="2" id="KW-1185">Reference proteome</keyword>
<reference evidence="1 2" key="1">
    <citation type="submission" date="2014-04" db="EMBL/GenBank/DDBJ databases">
        <authorList>
            <consortium name="DOE Joint Genome Institute"/>
            <person name="Kuo A."/>
            <person name="Kohler A."/>
            <person name="Costa M.D."/>
            <person name="Nagy L.G."/>
            <person name="Floudas D."/>
            <person name="Copeland A."/>
            <person name="Barry K.W."/>
            <person name="Cichocki N."/>
            <person name="Veneault-Fourrey C."/>
            <person name="LaButti K."/>
            <person name="Lindquist E.A."/>
            <person name="Lipzen A."/>
            <person name="Lundell T."/>
            <person name="Morin E."/>
            <person name="Murat C."/>
            <person name="Sun H."/>
            <person name="Tunlid A."/>
            <person name="Henrissat B."/>
            <person name="Grigoriev I.V."/>
            <person name="Hibbett D.S."/>
            <person name="Martin F."/>
            <person name="Nordberg H.P."/>
            <person name="Cantor M.N."/>
            <person name="Hua S.X."/>
        </authorList>
    </citation>
    <scope>NUCLEOTIDE SEQUENCE [LARGE SCALE GENOMIC DNA]</scope>
    <source>
        <strain evidence="1 2">441</strain>
    </source>
</reference>